<name>A0ABZ1Q807_9ACTN</name>
<dbReference type="EMBL" id="CP108036">
    <property type="protein sequence ID" value="WUN78414.1"/>
    <property type="molecule type" value="Genomic_DNA"/>
</dbReference>
<dbReference type="GeneID" id="95495938"/>
<evidence type="ECO:0000313" key="2">
    <source>
        <dbReference type="Proteomes" id="UP001432312"/>
    </source>
</evidence>
<evidence type="ECO:0000313" key="1">
    <source>
        <dbReference type="EMBL" id="WUN78414.1"/>
    </source>
</evidence>
<gene>
    <name evidence="1" type="ORF">OHA91_07855</name>
</gene>
<sequence>MRDYNLARAVTIALSVLFGLLLLLALAFGLLGGKSSPPLTEADVTGTWHGDRGARLEVLAGGRARLSDASGWECSRGEKPGVFTGEGSWTLGHPPDENPGILLKFSPDGTPAIQECTDWFLLSGTGKGGTTGDGGDVRATFLGYKRGAAELFRRAATG</sequence>
<dbReference type="RefSeq" id="WP_328738913.1">
    <property type="nucleotide sequence ID" value="NZ_CP108036.1"/>
</dbReference>
<dbReference type="Proteomes" id="UP001432312">
    <property type="component" value="Chromosome"/>
</dbReference>
<organism evidence="1 2">
    <name type="scientific">Streptomyces erythrochromogenes</name>
    <dbReference type="NCBI Taxonomy" id="285574"/>
    <lineage>
        <taxon>Bacteria</taxon>
        <taxon>Bacillati</taxon>
        <taxon>Actinomycetota</taxon>
        <taxon>Actinomycetes</taxon>
        <taxon>Kitasatosporales</taxon>
        <taxon>Streptomycetaceae</taxon>
        <taxon>Streptomyces</taxon>
    </lineage>
</organism>
<keyword evidence="2" id="KW-1185">Reference proteome</keyword>
<proteinExistence type="predicted"/>
<accession>A0ABZ1Q807</accession>
<reference evidence="1" key="1">
    <citation type="submission" date="2022-10" db="EMBL/GenBank/DDBJ databases">
        <title>The complete genomes of actinobacterial strains from the NBC collection.</title>
        <authorList>
            <person name="Joergensen T.S."/>
            <person name="Alvarez Arevalo M."/>
            <person name="Sterndorff E.B."/>
            <person name="Faurdal D."/>
            <person name="Vuksanovic O."/>
            <person name="Mourched A.-S."/>
            <person name="Charusanti P."/>
            <person name="Shaw S."/>
            <person name="Blin K."/>
            <person name="Weber T."/>
        </authorList>
    </citation>
    <scope>NUCLEOTIDE SEQUENCE</scope>
    <source>
        <strain evidence="1">NBC_00303</strain>
    </source>
</reference>
<protein>
    <submittedName>
        <fullName evidence="1">Uncharacterized protein</fullName>
    </submittedName>
</protein>